<evidence type="ECO:0000313" key="7">
    <source>
        <dbReference type="Proteomes" id="UP000095143"/>
    </source>
</evidence>
<name>A0A1C2E832_9PSED</name>
<dbReference type="GO" id="GO:0003700">
    <property type="term" value="F:DNA-binding transcription factor activity"/>
    <property type="evidence" value="ECO:0007669"/>
    <property type="project" value="InterPro"/>
</dbReference>
<dbReference type="PANTHER" id="PTHR11019">
    <property type="entry name" value="HTH-TYPE TRANSCRIPTIONAL REGULATOR NIMR"/>
    <property type="match status" value="1"/>
</dbReference>
<dbReference type="AlphaFoldDB" id="A0A1C2E832"/>
<dbReference type="Pfam" id="PF02311">
    <property type="entry name" value="AraC_binding"/>
    <property type="match status" value="1"/>
</dbReference>
<evidence type="ECO:0000259" key="5">
    <source>
        <dbReference type="PROSITE" id="PS01124"/>
    </source>
</evidence>
<dbReference type="OrthoDB" id="9804543at2"/>
<keyword evidence="2" id="KW-0805">Transcription regulation</keyword>
<reference evidence="6 7" key="1">
    <citation type="submission" date="2016-08" db="EMBL/GenBank/DDBJ databases">
        <title>Whole genome sequence of Pseudomonas graminis strain UASWS1507, a potential biological control agent for agriculture.</title>
        <authorList>
            <person name="Crovadore J."/>
            <person name="Calmin G."/>
            <person name="Chablais R."/>
            <person name="Cochard B."/>
            <person name="Lefort F."/>
        </authorList>
    </citation>
    <scope>NUCLEOTIDE SEQUENCE [LARGE SCALE GENOMIC DNA]</scope>
    <source>
        <strain evidence="6 7">UASWS1507</strain>
    </source>
</reference>
<evidence type="ECO:0000256" key="4">
    <source>
        <dbReference type="ARBA" id="ARBA00023163"/>
    </source>
</evidence>
<dbReference type="InterPro" id="IPR014710">
    <property type="entry name" value="RmlC-like_jellyroll"/>
</dbReference>
<evidence type="ECO:0000256" key="3">
    <source>
        <dbReference type="ARBA" id="ARBA00023125"/>
    </source>
</evidence>
<dbReference type="InterPro" id="IPR018062">
    <property type="entry name" value="HTH_AraC-typ_CS"/>
</dbReference>
<dbReference type="InterPro" id="IPR011051">
    <property type="entry name" value="RmlC_Cupin_sf"/>
</dbReference>
<dbReference type="SMART" id="SM00342">
    <property type="entry name" value="HTH_ARAC"/>
    <property type="match status" value="1"/>
</dbReference>
<organism evidence="6 7">
    <name type="scientific">Pseudomonas graminis</name>
    <dbReference type="NCBI Taxonomy" id="158627"/>
    <lineage>
        <taxon>Bacteria</taxon>
        <taxon>Pseudomonadati</taxon>
        <taxon>Pseudomonadota</taxon>
        <taxon>Gammaproteobacteria</taxon>
        <taxon>Pseudomonadales</taxon>
        <taxon>Pseudomonadaceae</taxon>
        <taxon>Pseudomonas</taxon>
    </lineage>
</organism>
<dbReference type="Gene3D" id="1.10.10.60">
    <property type="entry name" value="Homeodomain-like"/>
    <property type="match status" value="2"/>
</dbReference>
<dbReference type="PROSITE" id="PS01124">
    <property type="entry name" value="HTH_ARAC_FAMILY_2"/>
    <property type="match status" value="1"/>
</dbReference>
<keyword evidence="4" id="KW-0804">Transcription</keyword>
<evidence type="ECO:0000313" key="6">
    <source>
        <dbReference type="EMBL" id="OCX23142.1"/>
    </source>
</evidence>
<dbReference type="PANTHER" id="PTHR11019:SF159">
    <property type="entry name" value="TRANSCRIPTIONAL REGULATOR-RELATED"/>
    <property type="match status" value="1"/>
</dbReference>
<keyword evidence="3" id="KW-0238">DNA-binding</keyword>
<proteinExistence type="predicted"/>
<dbReference type="SUPFAM" id="SSF51182">
    <property type="entry name" value="RmlC-like cupins"/>
    <property type="match status" value="1"/>
</dbReference>
<dbReference type="GO" id="GO:0009893">
    <property type="term" value="P:positive regulation of metabolic process"/>
    <property type="evidence" value="ECO:0007669"/>
    <property type="project" value="UniProtKB-ARBA"/>
</dbReference>
<protein>
    <submittedName>
        <fullName evidence="6">AraC family transcriptional regulator</fullName>
    </submittedName>
</protein>
<dbReference type="STRING" id="158627.BW687_03650"/>
<sequence>MATDEHSSRSLDTQRQIPAIKALPRALYARAESLSQGSWTPTHSHDWVQFSYAISGVLGVHTPHGSFFAPPQWGVWIPAGLDHEVVTSTRAEMRSLYVRREDCEWAPDRCRVLEVTPLARELIKAFCQLPAEYPQVDSREMRLVQVLIDQLASLPEVGFSLPLPRHARLLGLCNELIEQPEQLITLTEWAARLSMSEKTLMRLFQRETGLSFRGWRQRARLLSSLKALEEGTSVTSAALASGYDSTSAFIAAFKSLFGLTPGELFRSQ</sequence>
<dbReference type="Gene3D" id="2.60.120.10">
    <property type="entry name" value="Jelly Rolls"/>
    <property type="match status" value="1"/>
</dbReference>
<dbReference type="Proteomes" id="UP000095143">
    <property type="component" value="Unassembled WGS sequence"/>
</dbReference>
<keyword evidence="1" id="KW-0678">Repressor</keyword>
<dbReference type="InterPro" id="IPR009057">
    <property type="entry name" value="Homeodomain-like_sf"/>
</dbReference>
<dbReference type="Pfam" id="PF12833">
    <property type="entry name" value="HTH_18"/>
    <property type="match status" value="1"/>
</dbReference>
<dbReference type="InterPro" id="IPR018060">
    <property type="entry name" value="HTH_AraC"/>
</dbReference>
<dbReference type="FunFam" id="1.10.10.60:FF:000132">
    <property type="entry name" value="AraC family transcriptional regulator"/>
    <property type="match status" value="1"/>
</dbReference>
<feature type="domain" description="HTH araC/xylS-type" evidence="5">
    <location>
        <begin position="167"/>
        <end position="267"/>
    </location>
</feature>
<dbReference type="SUPFAM" id="SSF46689">
    <property type="entry name" value="Homeodomain-like"/>
    <property type="match status" value="1"/>
</dbReference>
<evidence type="ECO:0000256" key="1">
    <source>
        <dbReference type="ARBA" id="ARBA00022491"/>
    </source>
</evidence>
<dbReference type="RefSeq" id="WP_065987709.1">
    <property type="nucleotide sequence ID" value="NZ_MDEN01000058.1"/>
</dbReference>
<dbReference type="InterPro" id="IPR003313">
    <property type="entry name" value="AraC-bd"/>
</dbReference>
<dbReference type="GO" id="GO:0043565">
    <property type="term" value="F:sequence-specific DNA binding"/>
    <property type="evidence" value="ECO:0007669"/>
    <property type="project" value="InterPro"/>
</dbReference>
<dbReference type="CDD" id="cd06124">
    <property type="entry name" value="cupin_NimR-like_N"/>
    <property type="match status" value="1"/>
</dbReference>
<evidence type="ECO:0000256" key="2">
    <source>
        <dbReference type="ARBA" id="ARBA00023015"/>
    </source>
</evidence>
<comment type="caution">
    <text evidence="6">The sequence shown here is derived from an EMBL/GenBank/DDBJ whole genome shotgun (WGS) entry which is preliminary data.</text>
</comment>
<accession>A0A1C2E832</accession>
<dbReference type="PROSITE" id="PS00041">
    <property type="entry name" value="HTH_ARAC_FAMILY_1"/>
    <property type="match status" value="1"/>
</dbReference>
<dbReference type="EMBL" id="MDEN01000058">
    <property type="protein sequence ID" value="OCX23142.1"/>
    <property type="molecule type" value="Genomic_DNA"/>
</dbReference>
<gene>
    <name evidence="6" type="ORF">BBI10_07285</name>
</gene>